<keyword evidence="3" id="KW-1185">Reference proteome</keyword>
<evidence type="ECO:0008006" key="4">
    <source>
        <dbReference type="Google" id="ProtNLM"/>
    </source>
</evidence>
<comment type="caution">
    <text evidence="2">The sequence shown here is derived from an EMBL/GenBank/DDBJ whole genome shotgun (WGS) entry which is preliminary data.</text>
</comment>
<reference evidence="2 3" key="1">
    <citation type="submission" date="2013-03" db="EMBL/GenBank/DDBJ databases">
        <title>The Genome Sequence of Cladophialophora psammophila CBS 110553.</title>
        <authorList>
            <consortium name="The Broad Institute Genomics Platform"/>
            <person name="Cuomo C."/>
            <person name="de Hoog S."/>
            <person name="Gorbushina A."/>
            <person name="Walker B."/>
            <person name="Young S.K."/>
            <person name="Zeng Q."/>
            <person name="Gargeya S."/>
            <person name="Fitzgerald M."/>
            <person name="Haas B."/>
            <person name="Abouelleil A."/>
            <person name="Allen A.W."/>
            <person name="Alvarado L."/>
            <person name="Arachchi H.M."/>
            <person name="Berlin A.M."/>
            <person name="Chapman S.B."/>
            <person name="Gainer-Dewar J."/>
            <person name="Goldberg J."/>
            <person name="Griggs A."/>
            <person name="Gujja S."/>
            <person name="Hansen M."/>
            <person name="Howarth C."/>
            <person name="Imamovic A."/>
            <person name="Ireland A."/>
            <person name="Larimer J."/>
            <person name="McCowan C."/>
            <person name="Murphy C."/>
            <person name="Pearson M."/>
            <person name="Poon T.W."/>
            <person name="Priest M."/>
            <person name="Roberts A."/>
            <person name="Saif S."/>
            <person name="Shea T."/>
            <person name="Sisk P."/>
            <person name="Sykes S."/>
            <person name="Wortman J."/>
            <person name="Nusbaum C."/>
            <person name="Birren B."/>
        </authorList>
    </citation>
    <scope>NUCLEOTIDE SEQUENCE [LARGE SCALE GENOMIC DNA]</scope>
    <source>
        <strain evidence="2 3">CBS 110553</strain>
    </source>
</reference>
<dbReference type="HOGENOM" id="CLU_921341_0_0_1"/>
<gene>
    <name evidence="2" type="ORF">A1O5_10275</name>
</gene>
<dbReference type="GeneID" id="19194968"/>
<evidence type="ECO:0000313" key="3">
    <source>
        <dbReference type="Proteomes" id="UP000019471"/>
    </source>
</evidence>
<name>W9X822_9EURO</name>
<proteinExistence type="predicted"/>
<protein>
    <recommendedName>
        <fullName evidence="4">RRM domain-containing protein</fullName>
    </recommendedName>
</protein>
<feature type="region of interest" description="Disordered" evidence="1">
    <location>
        <begin position="23"/>
        <end position="78"/>
    </location>
</feature>
<dbReference type="EMBL" id="AMGX01000019">
    <property type="protein sequence ID" value="EXJ66604.1"/>
    <property type="molecule type" value="Genomic_DNA"/>
</dbReference>
<dbReference type="eggNOG" id="ENOG502T1NJ">
    <property type="taxonomic scope" value="Eukaryota"/>
</dbReference>
<organism evidence="2 3">
    <name type="scientific">Cladophialophora psammophila CBS 110553</name>
    <dbReference type="NCBI Taxonomy" id="1182543"/>
    <lineage>
        <taxon>Eukaryota</taxon>
        <taxon>Fungi</taxon>
        <taxon>Dikarya</taxon>
        <taxon>Ascomycota</taxon>
        <taxon>Pezizomycotina</taxon>
        <taxon>Eurotiomycetes</taxon>
        <taxon>Chaetothyriomycetidae</taxon>
        <taxon>Chaetothyriales</taxon>
        <taxon>Herpotrichiellaceae</taxon>
        <taxon>Cladophialophora</taxon>
    </lineage>
</organism>
<dbReference type="Proteomes" id="UP000019471">
    <property type="component" value="Unassembled WGS sequence"/>
</dbReference>
<evidence type="ECO:0000256" key="1">
    <source>
        <dbReference type="SAM" id="MobiDB-lite"/>
    </source>
</evidence>
<dbReference type="OrthoDB" id="422086at2759"/>
<dbReference type="STRING" id="1182543.W9X822"/>
<feature type="compositionally biased region" description="Polar residues" evidence="1">
    <location>
        <begin position="36"/>
        <end position="52"/>
    </location>
</feature>
<accession>W9X822</accession>
<dbReference type="RefSeq" id="XP_007749041.1">
    <property type="nucleotide sequence ID" value="XM_007750851.1"/>
</dbReference>
<sequence>MISVEDEPPSTSALNLHRDSTVEWENSGEEGVPARCTTNESSPPFTHTQSPTIVVIASTETDDSAKEGDDGDEEEDRENLARFKSWGAPALRNKPRSRPRTIILSGLPRGADFTLVQSLIHGGAIECMRLISSNPQRVTISAHVTFTSADACDRYIKEYPNGMEVRYQGKRWSVLVHKKDHVDVISGMLQGYLDCGATRVVKVSGADDDWGIVALNRLAEGKTGARQVEAVQDTYHNETRTIVFRFANISHAVQFKGILIRSDDWEGCRVEFAEDPCEKATGLRND</sequence>
<evidence type="ECO:0000313" key="2">
    <source>
        <dbReference type="EMBL" id="EXJ66604.1"/>
    </source>
</evidence>
<dbReference type="AlphaFoldDB" id="W9X822"/>